<keyword evidence="3" id="KW-1185">Reference proteome</keyword>
<dbReference type="KEGG" id="enn:FRE64_13835"/>
<protein>
    <submittedName>
        <fullName evidence="2">Uncharacterized protein</fullName>
    </submittedName>
</protein>
<organism evidence="2 3">
    <name type="scientific">Euhalothece natronophila Z-M001</name>
    <dbReference type="NCBI Taxonomy" id="522448"/>
    <lineage>
        <taxon>Bacteria</taxon>
        <taxon>Bacillati</taxon>
        <taxon>Cyanobacteriota</taxon>
        <taxon>Cyanophyceae</taxon>
        <taxon>Oscillatoriophycideae</taxon>
        <taxon>Chroococcales</taxon>
        <taxon>Halothecacae</taxon>
        <taxon>Halothece cluster</taxon>
        <taxon>Euhalothece</taxon>
    </lineage>
</organism>
<keyword evidence="1" id="KW-0812">Transmembrane</keyword>
<accession>A0A5B8NPK2</accession>
<dbReference type="AlphaFoldDB" id="A0A5B8NPK2"/>
<sequence>MNFIHKCLRYSQFLIVALMMFAVAILPRLPLGAENNKETQGSEANFRDLETGIYLYGQSSKPYEIGKEYILFEVTEEKLIGVLYMPHSSFSCFEGKTTENQLEMLVDHPYEDSFHDYAIALEETSPVASRSEQVKAPLQLKGYVPVEEINSNDRRMLATCQEKF</sequence>
<keyword evidence="1" id="KW-0472">Membrane</keyword>
<reference evidence="2" key="1">
    <citation type="submission" date="2019-08" db="EMBL/GenBank/DDBJ databases">
        <title>Carotenoids and Carotenoid Binding Proteins in the Halophilic Cyanobacterium Euhalothece sp. ZM00.</title>
        <authorList>
            <person name="Cho S.M."/>
            <person name="Song J.Y."/>
            <person name="Park Y.-I."/>
        </authorList>
    </citation>
    <scope>NUCLEOTIDE SEQUENCE [LARGE SCALE GENOMIC DNA]</scope>
    <source>
        <strain evidence="2">Z-M001</strain>
    </source>
</reference>
<proteinExistence type="predicted"/>
<dbReference type="RefSeq" id="WP_146296767.1">
    <property type="nucleotide sequence ID" value="NZ_CP042326.1"/>
</dbReference>
<evidence type="ECO:0000313" key="3">
    <source>
        <dbReference type="Proteomes" id="UP000318453"/>
    </source>
</evidence>
<name>A0A5B8NPK2_9CHRO</name>
<gene>
    <name evidence="2" type="ORF">FRE64_13835</name>
</gene>
<keyword evidence="1" id="KW-1133">Transmembrane helix</keyword>
<dbReference type="OrthoDB" id="422458at2"/>
<feature type="transmembrane region" description="Helical" evidence="1">
    <location>
        <begin position="12"/>
        <end position="31"/>
    </location>
</feature>
<dbReference type="EMBL" id="CP042326">
    <property type="protein sequence ID" value="QDZ40927.1"/>
    <property type="molecule type" value="Genomic_DNA"/>
</dbReference>
<evidence type="ECO:0000313" key="2">
    <source>
        <dbReference type="EMBL" id="QDZ40927.1"/>
    </source>
</evidence>
<evidence type="ECO:0000256" key="1">
    <source>
        <dbReference type="SAM" id="Phobius"/>
    </source>
</evidence>
<dbReference type="Proteomes" id="UP000318453">
    <property type="component" value="Chromosome"/>
</dbReference>